<evidence type="ECO:0000313" key="15">
    <source>
        <dbReference type="EMBL" id="OHA68281.1"/>
    </source>
</evidence>
<evidence type="ECO:0000256" key="11">
    <source>
        <dbReference type="ARBA" id="ARBA00023204"/>
    </source>
</evidence>
<evidence type="ECO:0000256" key="1">
    <source>
        <dbReference type="ARBA" id="ARBA00009518"/>
    </source>
</evidence>
<evidence type="ECO:0000256" key="5">
    <source>
        <dbReference type="ARBA" id="ARBA00022759"/>
    </source>
</evidence>
<evidence type="ECO:0000256" key="8">
    <source>
        <dbReference type="ARBA" id="ARBA00022842"/>
    </source>
</evidence>
<reference evidence="15 16" key="1">
    <citation type="journal article" date="2016" name="Nat. Commun.">
        <title>Thousands of microbial genomes shed light on interconnected biogeochemical processes in an aquifer system.</title>
        <authorList>
            <person name="Anantharaman K."/>
            <person name="Brown C.T."/>
            <person name="Hug L.A."/>
            <person name="Sharon I."/>
            <person name="Castelle C.J."/>
            <person name="Probst A.J."/>
            <person name="Thomas B.C."/>
            <person name="Singh A."/>
            <person name="Wilkins M.J."/>
            <person name="Karaoz U."/>
            <person name="Brodie E.L."/>
            <person name="Williams K.H."/>
            <person name="Hubbard S.S."/>
            <person name="Banfield J.F."/>
        </authorList>
    </citation>
    <scope>NUCLEOTIDE SEQUENCE [LARGE SCALE GENOMIC DNA]</scope>
</reference>
<comment type="subunit">
    <text evidence="13">Homodimer which binds Holliday junction (HJ) DNA. The HJ becomes 2-fold symmetrical on binding to RuvC with unstacked arms; it has a different conformation from HJ DNA in complex with RuvA. In the full resolvosome a probable DNA-RuvA(4)-RuvB(12)-RuvC(2) complex forms which resolves the HJ.</text>
</comment>
<comment type="cofactor">
    <cofactor evidence="13">
        <name>Mg(2+)</name>
        <dbReference type="ChEBI" id="CHEBI:18420"/>
    </cofactor>
    <text evidence="13">Binds 2 Mg(2+) ion per subunit.</text>
</comment>
<dbReference type="GO" id="GO:0000287">
    <property type="term" value="F:magnesium ion binding"/>
    <property type="evidence" value="ECO:0007669"/>
    <property type="project" value="UniProtKB-UniRule"/>
</dbReference>
<accession>A0A1G2R853</accession>
<keyword evidence="10 13" id="KW-0233">DNA recombination</keyword>
<evidence type="ECO:0000256" key="12">
    <source>
        <dbReference type="ARBA" id="ARBA00029354"/>
    </source>
</evidence>
<dbReference type="EMBL" id="MHTX01000019">
    <property type="protein sequence ID" value="OHA68281.1"/>
    <property type="molecule type" value="Genomic_DNA"/>
</dbReference>
<name>A0A1G2R853_9BACT</name>
<evidence type="ECO:0000256" key="6">
    <source>
        <dbReference type="ARBA" id="ARBA00022763"/>
    </source>
</evidence>
<keyword evidence="2 13" id="KW-0963">Cytoplasm</keyword>
<comment type="caution">
    <text evidence="15">The sequence shown here is derived from an EMBL/GenBank/DDBJ whole genome shotgun (WGS) entry which is preliminary data.</text>
</comment>
<gene>
    <name evidence="13" type="primary">ruvC</name>
    <name evidence="15" type="ORF">A3D59_03935</name>
</gene>
<dbReference type="GO" id="GO:0003677">
    <property type="term" value="F:DNA binding"/>
    <property type="evidence" value="ECO:0007669"/>
    <property type="project" value="UniProtKB-KW"/>
</dbReference>
<evidence type="ECO:0000313" key="16">
    <source>
        <dbReference type="Proteomes" id="UP000179258"/>
    </source>
</evidence>
<dbReference type="InterPro" id="IPR012337">
    <property type="entry name" value="RNaseH-like_sf"/>
</dbReference>
<feature type="active site" evidence="13">
    <location>
        <position position="70"/>
    </location>
</feature>
<comment type="function">
    <text evidence="13">The RuvA-RuvB-RuvC complex processes Holliday junction (HJ) DNA during genetic recombination and DNA repair. Endonuclease that resolves HJ intermediates. Cleaves cruciform DNA by making single-stranded nicks across the HJ at symmetrical positions within the homologous arms, yielding a 5'-phosphate and a 3'-hydroxyl group; requires a central core of homology in the junction. The consensus cleavage sequence is 5'-(A/T)TT(C/G)-3'. Cleavage occurs on the 3'-side of the TT dinucleotide at the point of strand exchange. HJ branch migration catalyzed by RuvA-RuvB allows RuvC to scan DNA until it finds its consensus sequence, where it cleaves and resolves the cruciform DNA.</text>
</comment>
<proteinExistence type="inferred from homology"/>
<feature type="active site" evidence="13">
    <location>
        <position position="7"/>
    </location>
</feature>
<evidence type="ECO:0000256" key="3">
    <source>
        <dbReference type="ARBA" id="ARBA00022722"/>
    </source>
</evidence>
<organism evidence="15 16">
    <name type="scientific">Candidatus Wildermuthbacteria bacterium RIFCSPHIGHO2_02_FULL_47_17</name>
    <dbReference type="NCBI Taxonomy" id="1802452"/>
    <lineage>
        <taxon>Bacteria</taxon>
        <taxon>Candidatus Wildermuthiibacteriota</taxon>
    </lineage>
</organism>
<comment type="catalytic activity">
    <reaction evidence="12 13">
        <text>Endonucleolytic cleavage at a junction such as a reciprocal single-stranded crossover between two homologous DNA duplexes (Holliday junction).</text>
        <dbReference type="EC" id="3.1.21.10"/>
    </reaction>
</comment>
<keyword evidence="3 13" id="KW-0540">Nuclease</keyword>
<dbReference type="GO" id="GO:0008821">
    <property type="term" value="F:crossover junction DNA endonuclease activity"/>
    <property type="evidence" value="ECO:0007669"/>
    <property type="project" value="UniProtKB-UniRule"/>
</dbReference>
<feature type="binding site" evidence="13">
    <location>
        <position position="7"/>
    </location>
    <ligand>
        <name>Mg(2+)</name>
        <dbReference type="ChEBI" id="CHEBI:18420"/>
        <label>1</label>
    </ligand>
</feature>
<evidence type="ECO:0000256" key="13">
    <source>
        <dbReference type="HAMAP-Rule" id="MF_00034"/>
    </source>
</evidence>
<comment type="subcellular location">
    <subcellularLocation>
        <location evidence="13">Cytoplasm</location>
    </subcellularLocation>
</comment>
<keyword evidence="11 13" id="KW-0234">DNA repair</keyword>
<dbReference type="NCBIfam" id="TIGR00228">
    <property type="entry name" value="ruvC"/>
    <property type="match status" value="1"/>
</dbReference>
<keyword evidence="8 13" id="KW-0460">Magnesium</keyword>
<dbReference type="GO" id="GO:0006281">
    <property type="term" value="P:DNA repair"/>
    <property type="evidence" value="ECO:0007669"/>
    <property type="project" value="UniProtKB-UniRule"/>
</dbReference>
<evidence type="ECO:0000256" key="14">
    <source>
        <dbReference type="NCBIfam" id="TIGR00228"/>
    </source>
</evidence>
<dbReference type="PANTHER" id="PTHR30194:SF3">
    <property type="entry name" value="CROSSOVER JUNCTION ENDODEOXYRIBONUCLEASE RUVC"/>
    <property type="match status" value="1"/>
</dbReference>
<dbReference type="GO" id="GO:0006310">
    <property type="term" value="P:DNA recombination"/>
    <property type="evidence" value="ECO:0007669"/>
    <property type="project" value="UniProtKB-UniRule"/>
</dbReference>
<dbReference type="InterPro" id="IPR036397">
    <property type="entry name" value="RNaseH_sf"/>
</dbReference>
<dbReference type="Pfam" id="PF02075">
    <property type="entry name" value="RuvC"/>
    <property type="match status" value="1"/>
</dbReference>
<feature type="binding site" evidence="13">
    <location>
        <position position="143"/>
    </location>
    <ligand>
        <name>Mg(2+)</name>
        <dbReference type="ChEBI" id="CHEBI:18420"/>
        <label>1</label>
    </ligand>
</feature>
<dbReference type="Proteomes" id="UP000179258">
    <property type="component" value="Unassembled WGS sequence"/>
</dbReference>
<dbReference type="CDD" id="cd16962">
    <property type="entry name" value="RuvC"/>
    <property type="match status" value="1"/>
</dbReference>
<protein>
    <recommendedName>
        <fullName evidence="13 14">Crossover junction endodeoxyribonuclease RuvC</fullName>
        <ecNumber evidence="13 14">3.1.21.10</ecNumber>
    </recommendedName>
    <alternativeName>
        <fullName evidence="13">Holliday junction nuclease RuvC</fullName>
    </alternativeName>
    <alternativeName>
        <fullName evidence="13">Holliday junction resolvase RuvC</fullName>
    </alternativeName>
</protein>
<keyword evidence="4 13" id="KW-0479">Metal-binding</keyword>
<dbReference type="PANTHER" id="PTHR30194">
    <property type="entry name" value="CROSSOVER JUNCTION ENDODEOXYRIBONUCLEASE RUVC"/>
    <property type="match status" value="1"/>
</dbReference>
<dbReference type="Gene3D" id="3.30.420.10">
    <property type="entry name" value="Ribonuclease H-like superfamily/Ribonuclease H"/>
    <property type="match status" value="1"/>
</dbReference>
<keyword evidence="6 13" id="KW-0227">DNA damage</keyword>
<dbReference type="PROSITE" id="PS01321">
    <property type="entry name" value="RUVC"/>
    <property type="match status" value="1"/>
</dbReference>
<keyword evidence="9 13" id="KW-0238">DNA-binding</keyword>
<dbReference type="AlphaFoldDB" id="A0A1G2R853"/>
<dbReference type="PRINTS" id="PR00696">
    <property type="entry name" value="RSOLVASERUVC"/>
</dbReference>
<evidence type="ECO:0000256" key="9">
    <source>
        <dbReference type="ARBA" id="ARBA00023125"/>
    </source>
</evidence>
<keyword evidence="5 13" id="KW-0255">Endonuclease</keyword>
<dbReference type="FunFam" id="3.30.420.10:FF:000002">
    <property type="entry name" value="Crossover junction endodeoxyribonuclease RuvC"/>
    <property type="match status" value="1"/>
</dbReference>
<dbReference type="EC" id="3.1.21.10" evidence="13 14"/>
<dbReference type="InterPro" id="IPR002176">
    <property type="entry name" value="X-over_junc_endoDNase_RuvC"/>
</dbReference>
<dbReference type="GO" id="GO:0048476">
    <property type="term" value="C:Holliday junction resolvase complex"/>
    <property type="evidence" value="ECO:0007669"/>
    <property type="project" value="UniProtKB-UniRule"/>
</dbReference>
<evidence type="ECO:0000256" key="4">
    <source>
        <dbReference type="ARBA" id="ARBA00022723"/>
    </source>
</evidence>
<evidence type="ECO:0000256" key="7">
    <source>
        <dbReference type="ARBA" id="ARBA00022801"/>
    </source>
</evidence>
<comment type="similarity">
    <text evidence="1 13">Belongs to the RuvC family.</text>
</comment>
<evidence type="ECO:0000256" key="2">
    <source>
        <dbReference type="ARBA" id="ARBA00022490"/>
    </source>
</evidence>
<feature type="active site" evidence="13">
    <location>
        <position position="143"/>
    </location>
</feature>
<keyword evidence="7 13" id="KW-0378">Hydrolase</keyword>
<dbReference type="NCBIfam" id="NF000711">
    <property type="entry name" value="PRK00039.2-1"/>
    <property type="match status" value="1"/>
</dbReference>
<dbReference type="HAMAP" id="MF_00034">
    <property type="entry name" value="RuvC"/>
    <property type="match status" value="1"/>
</dbReference>
<dbReference type="GO" id="GO:0005737">
    <property type="term" value="C:cytoplasm"/>
    <property type="evidence" value="ECO:0007669"/>
    <property type="project" value="UniProtKB-SubCell"/>
</dbReference>
<dbReference type="InterPro" id="IPR020563">
    <property type="entry name" value="X-over_junc_endoDNase_Mg_BS"/>
</dbReference>
<evidence type="ECO:0000256" key="10">
    <source>
        <dbReference type="ARBA" id="ARBA00023172"/>
    </source>
</evidence>
<feature type="binding site" evidence="13">
    <location>
        <position position="70"/>
    </location>
    <ligand>
        <name>Mg(2+)</name>
        <dbReference type="ChEBI" id="CHEBI:18420"/>
        <label>2</label>
    </ligand>
</feature>
<dbReference type="SUPFAM" id="SSF53098">
    <property type="entry name" value="Ribonuclease H-like"/>
    <property type="match status" value="1"/>
</dbReference>
<sequence length="160" mass="17474">MLILGIDPGTAITGYGVLRKGGARGVPPQCLEYGCIRTGSDLPQEKRLLRIHSSIIRLIGKHRPDALSIERVFFFKNLKTAMPVSEARGAILLAAAQKKIPVFHYTPLQIKSAVTGYGNADKQQMQKMIQATLRLKTIPRPDDAADAIGAALCHIYGLRI</sequence>